<dbReference type="PROSITE" id="PS51318">
    <property type="entry name" value="TAT"/>
    <property type="match status" value="1"/>
</dbReference>
<dbReference type="PROSITE" id="PS00138">
    <property type="entry name" value="SUBTILASE_SER"/>
    <property type="match status" value="1"/>
</dbReference>
<dbReference type="PROSITE" id="PS00137">
    <property type="entry name" value="SUBTILASE_HIS"/>
    <property type="match status" value="1"/>
</dbReference>
<dbReference type="InterPro" id="IPR015500">
    <property type="entry name" value="Peptidase_S8_subtilisin-rel"/>
</dbReference>
<accession>M0AEK0</accession>
<gene>
    <name evidence="9" type="ORF">C484_01270</name>
</gene>
<feature type="domain" description="Peptidase S8/S53" evidence="8">
    <location>
        <begin position="150"/>
        <end position="382"/>
    </location>
</feature>
<dbReference type="CDD" id="cd07477">
    <property type="entry name" value="Peptidases_S8_Subtilisin_subset"/>
    <property type="match status" value="1"/>
</dbReference>
<dbReference type="InterPro" id="IPR006311">
    <property type="entry name" value="TAT_signal"/>
</dbReference>
<evidence type="ECO:0000256" key="3">
    <source>
        <dbReference type="ARBA" id="ARBA00022723"/>
    </source>
</evidence>
<keyword evidence="5 6" id="KW-0720">Serine protease</keyword>
<proteinExistence type="inferred from homology"/>
<evidence type="ECO:0000256" key="6">
    <source>
        <dbReference type="PROSITE-ProRule" id="PRU01240"/>
    </source>
</evidence>
<dbReference type="AlphaFoldDB" id="M0AEK0"/>
<reference evidence="9 10" key="1">
    <citation type="journal article" date="2014" name="PLoS Genet.">
        <title>Phylogenetically driven sequencing of extremely halophilic archaea reveals strategies for static and dynamic osmo-response.</title>
        <authorList>
            <person name="Becker E.A."/>
            <person name="Seitzer P.M."/>
            <person name="Tritt A."/>
            <person name="Larsen D."/>
            <person name="Krusor M."/>
            <person name="Yao A.I."/>
            <person name="Wu D."/>
            <person name="Madern D."/>
            <person name="Eisen J.A."/>
            <person name="Darling A.E."/>
            <person name="Facciotti M.T."/>
        </authorList>
    </citation>
    <scope>NUCLEOTIDE SEQUENCE [LARGE SCALE GENOMIC DNA]</scope>
    <source>
        <strain evidence="9 10">DSM 12281</strain>
    </source>
</reference>
<feature type="active site" description="Charge relay system" evidence="6">
    <location>
        <position position="158"/>
    </location>
</feature>
<dbReference type="InterPro" id="IPR036852">
    <property type="entry name" value="Peptidase_S8/S53_dom_sf"/>
</dbReference>
<evidence type="ECO:0000256" key="4">
    <source>
        <dbReference type="ARBA" id="ARBA00022801"/>
    </source>
</evidence>
<dbReference type="Proteomes" id="UP000011648">
    <property type="component" value="Unassembled WGS sequence"/>
</dbReference>
<dbReference type="GO" id="GO:0004252">
    <property type="term" value="F:serine-type endopeptidase activity"/>
    <property type="evidence" value="ECO:0007669"/>
    <property type="project" value="UniProtKB-UniRule"/>
</dbReference>
<organism evidence="9 10">
    <name type="scientific">Natrialba taiwanensis DSM 12281</name>
    <dbReference type="NCBI Taxonomy" id="1230458"/>
    <lineage>
        <taxon>Archaea</taxon>
        <taxon>Methanobacteriati</taxon>
        <taxon>Methanobacteriota</taxon>
        <taxon>Stenosarchaea group</taxon>
        <taxon>Halobacteria</taxon>
        <taxon>Halobacteriales</taxon>
        <taxon>Natrialbaceae</taxon>
        <taxon>Natrialba</taxon>
    </lineage>
</organism>
<dbReference type="InterPro" id="IPR023827">
    <property type="entry name" value="Peptidase_S8_Asp-AS"/>
</dbReference>
<dbReference type="SUPFAM" id="SSF52743">
    <property type="entry name" value="Subtilisin-like"/>
    <property type="match status" value="1"/>
</dbReference>
<dbReference type="PANTHER" id="PTHR43806:SF11">
    <property type="entry name" value="CEREVISIN-RELATED"/>
    <property type="match status" value="1"/>
</dbReference>
<dbReference type="EMBL" id="AOIL01000009">
    <property type="protein sequence ID" value="ELY96302.1"/>
    <property type="molecule type" value="Genomic_DNA"/>
</dbReference>
<keyword evidence="4 6" id="KW-0378">Hydrolase</keyword>
<dbReference type="InterPro" id="IPR022398">
    <property type="entry name" value="Peptidase_S8_His-AS"/>
</dbReference>
<feature type="active site" description="Charge relay system" evidence="6">
    <location>
        <position position="195"/>
    </location>
</feature>
<keyword evidence="3" id="KW-0479">Metal-binding</keyword>
<dbReference type="InterPro" id="IPR050131">
    <property type="entry name" value="Peptidase_S8_subtilisin-like"/>
</dbReference>
<dbReference type="PATRIC" id="fig|1230458.4.peg.238"/>
<comment type="similarity">
    <text evidence="1 6 7">Belongs to the peptidase S8 family.</text>
</comment>
<dbReference type="InterPro" id="IPR000209">
    <property type="entry name" value="Peptidase_S8/S53_dom"/>
</dbReference>
<evidence type="ECO:0000256" key="5">
    <source>
        <dbReference type="ARBA" id="ARBA00022825"/>
    </source>
</evidence>
<dbReference type="RefSeq" id="WP_006824162.1">
    <property type="nucleotide sequence ID" value="NZ_AOIL01000009.1"/>
</dbReference>
<evidence type="ECO:0000256" key="7">
    <source>
        <dbReference type="RuleBase" id="RU003355"/>
    </source>
</evidence>
<keyword evidence="10" id="KW-1185">Reference proteome</keyword>
<dbReference type="Gene3D" id="3.40.50.200">
    <property type="entry name" value="Peptidase S8/S53 domain"/>
    <property type="match status" value="1"/>
</dbReference>
<evidence type="ECO:0000313" key="9">
    <source>
        <dbReference type="EMBL" id="ELY96302.1"/>
    </source>
</evidence>
<dbReference type="Gene3D" id="3.30.70.80">
    <property type="entry name" value="Peptidase S8 propeptide/proteinase inhibitor I9"/>
    <property type="match status" value="1"/>
</dbReference>
<dbReference type="GO" id="GO:0006508">
    <property type="term" value="P:proteolysis"/>
    <property type="evidence" value="ECO:0007669"/>
    <property type="project" value="UniProtKB-KW"/>
</dbReference>
<evidence type="ECO:0000259" key="8">
    <source>
        <dbReference type="Pfam" id="PF00082"/>
    </source>
</evidence>
<dbReference type="STRING" id="1230458.C484_01270"/>
<name>M0AEK0_9EURY</name>
<dbReference type="PANTHER" id="PTHR43806">
    <property type="entry name" value="PEPTIDASE S8"/>
    <property type="match status" value="1"/>
</dbReference>
<feature type="active site" description="Charge relay system" evidence="6">
    <location>
        <position position="348"/>
    </location>
</feature>
<sequence>MTNPTETRLKTRIGRRSYLRAAATAGIAGAALGSIGTAAAQDDAEATSQYNVGHETEAGRAHARDIALEVHHEFEALDITTVEVTESDLDALGDHEDIRFVEENIERSLDLPDTDPDNQIQEELEAEQWKPWGIERVGALAAHERDETGCGVHVAVIDTGIDPTHEDLHANIGEGVAFVETTAESDEAWADDDGHGTHVSGTIAAVDNDFGVVGMSPSATLHPVKVLDNQGTGTDADIAAGIMHAARKGYDIANLSVGEPETTQTQTEAVKFAHEEGLLLVAATGNDGHPPVDYPADLDEVIGVSAIAKDDSLASFSNTGPEVNLTAPGTLVLSTMPGNQYGVMEGTSMATPHVTGSAALLAAHGLSNDEIRELLTASAENIGLGPDQQGSGLVNANAALEEVEKLEGKALAK</sequence>
<dbReference type="PRINTS" id="PR00723">
    <property type="entry name" value="SUBTILISIN"/>
</dbReference>
<dbReference type="GO" id="GO:0046872">
    <property type="term" value="F:metal ion binding"/>
    <property type="evidence" value="ECO:0007669"/>
    <property type="project" value="UniProtKB-KW"/>
</dbReference>
<dbReference type="InterPro" id="IPR034202">
    <property type="entry name" value="Subtilisin_Carlsberg-like"/>
</dbReference>
<evidence type="ECO:0000313" key="10">
    <source>
        <dbReference type="Proteomes" id="UP000011648"/>
    </source>
</evidence>
<protein>
    <submittedName>
        <fullName evidence="9">Peptidase S8 and S53 subtilisin kexin sedolisin</fullName>
    </submittedName>
</protein>
<keyword evidence="2 6" id="KW-0645">Protease</keyword>
<dbReference type="Pfam" id="PF00082">
    <property type="entry name" value="Peptidase_S8"/>
    <property type="match status" value="1"/>
</dbReference>
<dbReference type="InterPro" id="IPR037045">
    <property type="entry name" value="S8pro/Inhibitor_I9_sf"/>
</dbReference>
<evidence type="ECO:0000256" key="2">
    <source>
        <dbReference type="ARBA" id="ARBA00022670"/>
    </source>
</evidence>
<dbReference type="PROSITE" id="PS00136">
    <property type="entry name" value="SUBTILASE_ASP"/>
    <property type="match status" value="1"/>
</dbReference>
<comment type="caution">
    <text evidence="9">The sequence shown here is derived from an EMBL/GenBank/DDBJ whole genome shotgun (WGS) entry which is preliminary data.</text>
</comment>
<dbReference type="InterPro" id="IPR023828">
    <property type="entry name" value="Peptidase_S8_Ser-AS"/>
</dbReference>
<dbReference type="PROSITE" id="PS51892">
    <property type="entry name" value="SUBTILASE"/>
    <property type="match status" value="1"/>
</dbReference>
<evidence type="ECO:0000256" key="1">
    <source>
        <dbReference type="ARBA" id="ARBA00011073"/>
    </source>
</evidence>